<comment type="caution">
    <text evidence="4">The sequence shown here is derived from an EMBL/GenBank/DDBJ whole genome shotgun (WGS) entry which is preliminary data.</text>
</comment>
<name>A0A2P8I5Y3_SACCR</name>
<dbReference type="Gene3D" id="3.40.50.1820">
    <property type="entry name" value="alpha/beta hydrolase"/>
    <property type="match status" value="1"/>
</dbReference>
<gene>
    <name evidence="4" type="ORF">B0I31_108332</name>
</gene>
<feature type="active site" description="Charge relay system" evidence="1">
    <location>
        <position position="304"/>
    </location>
</feature>
<dbReference type="RefSeq" id="WP_106617844.1">
    <property type="nucleotide sequence ID" value="NZ_PYAX01000008.1"/>
</dbReference>
<dbReference type="GO" id="GO:0052689">
    <property type="term" value="F:carboxylic ester hydrolase activity"/>
    <property type="evidence" value="ECO:0007669"/>
    <property type="project" value="TreeGrafter"/>
</dbReference>
<feature type="active site" description="Nucleophile" evidence="1">
    <location>
        <position position="188"/>
    </location>
</feature>
<protein>
    <submittedName>
        <fullName evidence="4">Cephalosporin-C deacetylase</fullName>
    </submittedName>
</protein>
<feature type="domain" description="Acetyl xylan esterase" evidence="3">
    <location>
        <begin position="1"/>
        <end position="317"/>
    </location>
</feature>
<dbReference type="Pfam" id="PF05448">
    <property type="entry name" value="AXE1"/>
    <property type="match status" value="1"/>
</dbReference>
<sequence>MPWFDLSERELALYRTDTAEPDNLDLWWKTRLEDARAAALPPVLTPYAADAYGPLAVWDVEFSGYGGDRIRGWYIRPAGAGVESLPTVVCYIGYGGGRGLPSEHALLPSVGYAVFVMDTRGQGGRWTLGATPDSGFAGPEYPGVMTRGIAAPETYYVTRLMVDAARAVEVAASLDGVDETRIAVSGGSQGGGLALAAAALNGEAVKVCHADVPFLCDFQRAVTITDSEPYAEIAKFLAQHVDLIPAALDTLRYVDGALLAKRITATSLLSVGLMDEVCPPSTVYAAYNEITAPKEMAVFPFSGHTTPRVHDERKLRHLRAHL</sequence>
<dbReference type="PANTHER" id="PTHR40111">
    <property type="entry name" value="CEPHALOSPORIN-C DEACETYLASE"/>
    <property type="match status" value="1"/>
</dbReference>
<proteinExistence type="predicted"/>
<feature type="active site" description="Charge relay system" evidence="1">
    <location>
        <position position="275"/>
    </location>
</feature>
<evidence type="ECO:0000256" key="2">
    <source>
        <dbReference type="PIRSR" id="PIRSR639069-2"/>
    </source>
</evidence>
<evidence type="ECO:0000256" key="1">
    <source>
        <dbReference type="PIRSR" id="PIRSR639069-1"/>
    </source>
</evidence>
<evidence type="ECO:0000313" key="4">
    <source>
        <dbReference type="EMBL" id="PSL53885.1"/>
    </source>
</evidence>
<dbReference type="InterPro" id="IPR029058">
    <property type="entry name" value="AB_hydrolase_fold"/>
</dbReference>
<evidence type="ECO:0000313" key="5">
    <source>
        <dbReference type="Proteomes" id="UP000241118"/>
    </source>
</evidence>
<reference evidence="4 5" key="1">
    <citation type="submission" date="2018-03" db="EMBL/GenBank/DDBJ databases">
        <title>Genomic Encyclopedia of Type Strains, Phase III (KMG-III): the genomes of soil and plant-associated and newly described type strains.</title>
        <authorList>
            <person name="Whitman W."/>
        </authorList>
    </citation>
    <scope>NUCLEOTIDE SEQUENCE [LARGE SCALE GENOMIC DNA]</scope>
    <source>
        <strain evidence="4 5">CGMCC 4.7097</strain>
    </source>
</reference>
<dbReference type="InterPro" id="IPR008391">
    <property type="entry name" value="AXE1_dom"/>
</dbReference>
<dbReference type="PANTHER" id="PTHR40111:SF1">
    <property type="entry name" value="CEPHALOSPORIN-C DEACETYLASE"/>
    <property type="match status" value="1"/>
</dbReference>
<accession>A0A2P8I5Y3</accession>
<dbReference type="EMBL" id="PYAX01000008">
    <property type="protein sequence ID" value="PSL53885.1"/>
    <property type="molecule type" value="Genomic_DNA"/>
</dbReference>
<evidence type="ECO:0000259" key="3">
    <source>
        <dbReference type="Pfam" id="PF05448"/>
    </source>
</evidence>
<dbReference type="Proteomes" id="UP000241118">
    <property type="component" value="Unassembled WGS sequence"/>
</dbReference>
<keyword evidence="5" id="KW-1185">Reference proteome</keyword>
<dbReference type="OrthoDB" id="9770528at2"/>
<dbReference type="SUPFAM" id="SSF53474">
    <property type="entry name" value="alpha/beta-Hydrolases"/>
    <property type="match status" value="1"/>
</dbReference>
<dbReference type="InterPro" id="IPR039069">
    <property type="entry name" value="CE7"/>
</dbReference>
<dbReference type="GO" id="GO:0005976">
    <property type="term" value="P:polysaccharide metabolic process"/>
    <property type="evidence" value="ECO:0007669"/>
    <property type="project" value="TreeGrafter"/>
</dbReference>
<dbReference type="AlphaFoldDB" id="A0A2P8I5Y3"/>
<feature type="binding site" evidence="2">
    <location>
        <position position="94"/>
    </location>
    <ligand>
        <name>substrate</name>
    </ligand>
</feature>
<organism evidence="4 5">
    <name type="scientific">Saccharothrix carnea</name>
    <dbReference type="NCBI Taxonomy" id="1280637"/>
    <lineage>
        <taxon>Bacteria</taxon>
        <taxon>Bacillati</taxon>
        <taxon>Actinomycetota</taxon>
        <taxon>Actinomycetes</taxon>
        <taxon>Pseudonocardiales</taxon>
        <taxon>Pseudonocardiaceae</taxon>
        <taxon>Saccharothrix</taxon>
    </lineage>
</organism>